<dbReference type="GO" id="GO:0006508">
    <property type="term" value="P:proteolysis"/>
    <property type="evidence" value="ECO:0007669"/>
    <property type="project" value="InterPro"/>
</dbReference>
<gene>
    <name evidence="3" type="ORF">KI688_006605</name>
</gene>
<dbReference type="InterPro" id="IPR001969">
    <property type="entry name" value="Aspartic_peptidase_AS"/>
</dbReference>
<dbReference type="Proteomes" id="UP000707451">
    <property type="component" value="Unassembled WGS sequence"/>
</dbReference>
<accession>A0A9P8BNN4</accession>
<dbReference type="PANTHER" id="PTHR15503:SF45">
    <property type="entry name" value="RNA-DIRECTED DNA POLYMERASE HOMOLOG"/>
    <property type="match status" value="1"/>
</dbReference>
<dbReference type="EMBL" id="JAHRHY010000020">
    <property type="protein sequence ID" value="KAG9062273.1"/>
    <property type="molecule type" value="Genomic_DNA"/>
</dbReference>
<feature type="compositionally biased region" description="Basic and acidic residues" evidence="2">
    <location>
        <begin position="106"/>
        <end position="116"/>
    </location>
</feature>
<reference evidence="3" key="1">
    <citation type="submission" date="2021-06" db="EMBL/GenBank/DDBJ databases">
        <title>Genome Sequence of Mortierella hyaline Strain SCG-10, a Cold-Adapted, Nitrate-Reducing Fungus Isolated from Soil in Minnesota, USA.</title>
        <authorList>
            <person name="Aldossari N."/>
        </authorList>
    </citation>
    <scope>NUCLEOTIDE SEQUENCE</scope>
    <source>
        <strain evidence="3">SCG-10</strain>
    </source>
</reference>
<feature type="region of interest" description="Disordered" evidence="2">
    <location>
        <begin position="1"/>
        <end position="72"/>
    </location>
</feature>
<feature type="compositionally biased region" description="Basic residues" evidence="2">
    <location>
        <begin position="36"/>
        <end position="52"/>
    </location>
</feature>
<proteinExistence type="predicted"/>
<evidence type="ECO:0000313" key="4">
    <source>
        <dbReference type="Proteomes" id="UP000707451"/>
    </source>
</evidence>
<comment type="caution">
    <text evidence="3">The sequence shown here is derived from an EMBL/GenBank/DDBJ whole genome shotgun (WGS) entry which is preliminary data.</text>
</comment>
<organism evidence="3 4">
    <name type="scientific">Linnemannia hyalina</name>
    <dbReference type="NCBI Taxonomy" id="64524"/>
    <lineage>
        <taxon>Eukaryota</taxon>
        <taxon>Fungi</taxon>
        <taxon>Fungi incertae sedis</taxon>
        <taxon>Mucoromycota</taxon>
        <taxon>Mortierellomycotina</taxon>
        <taxon>Mortierellomycetes</taxon>
        <taxon>Mortierellales</taxon>
        <taxon>Mortierellaceae</taxon>
        <taxon>Linnemannia</taxon>
    </lineage>
</organism>
<feature type="compositionally biased region" description="Basic and acidic residues" evidence="2">
    <location>
        <begin position="1"/>
        <end position="15"/>
    </location>
</feature>
<dbReference type="InterPro" id="IPR043502">
    <property type="entry name" value="DNA/RNA_pol_sf"/>
</dbReference>
<dbReference type="Gene3D" id="2.40.70.10">
    <property type="entry name" value="Acid Proteases"/>
    <property type="match status" value="1"/>
</dbReference>
<dbReference type="SUPFAM" id="SSF56672">
    <property type="entry name" value="DNA/RNA polymerases"/>
    <property type="match status" value="1"/>
</dbReference>
<evidence type="ECO:0000256" key="1">
    <source>
        <dbReference type="ARBA" id="ARBA00022750"/>
    </source>
</evidence>
<dbReference type="Gene3D" id="3.10.10.10">
    <property type="entry name" value="HIV Type 1 Reverse Transcriptase, subunit A, domain 1"/>
    <property type="match status" value="1"/>
</dbReference>
<keyword evidence="1" id="KW-0378">Hydrolase</keyword>
<name>A0A9P8BNN4_9FUNG</name>
<evidence type="ECO:0000313" key="3">
    <source>
        <dbReference type="EMBL" id="KAG9062273.1"/>
    </source>
</evidence>
<keyword evidence="1" id="KW-0064">Aspartyl protease</keyword>
<dbReference type="PROSITE" id="PS00141">
    <property type="entry name" value="ASP_PROTEASE"/>
    <property type="match status" value="1"/>
</dbReference>
<dbReference type="AlphaFoldDB" id="A0A9P8BNN4"/>
<dbReference type="Gene3D" id="3.30.70.270">
    <property type="match status" value="1"/>
</dbReference>
<protein>
    <submittedName>
        <fullName evidence="3">Uncharacterized protein</fullName>
    </submittedName>
</protein>
<keyword evidence="1" id="KW-0645">Protease</keyword>
<dbReference type="InterPro" id="IPR043128">
    <property type="entry name" value="Rev_trsase/Diguanyl_cyclase"/>
</dbReference>
<dbReference type="Pfam" id="PF13650">
    <property type="entry name" value="Asp_protease_2"/>
    <property type="match status" value="1"/>
</dbReference>
<dbReference type="PANTHER" id="PTHR15503">
    <property type="entry name" value="LDOC1 RELATED"/>
    <property type="match status" value="1"/>
</dbReference>
<dbReference type="InterPro" id="IPR021109">
    <property type="entry name" value="Peptidase_aspartic_dom_sf"/>
</dbReference>
<sequence length="417" mass="47333">MEGPDDSLKRPHSLIDDDEDDKKDASSSKTNNSNNHGHKQQRHRKNDRHGKGKPTADSSSSPSSSSSGKKTYHCDNHGENYSHNTKNCRHCTKCNKNGHTAPYCNSDRKKNFDSKGGKSYKNKTEANNQLKLLWSQVNMDDHSDNDSSIGMTTEELDTFASDKFTIRHYVAIKDAVEHDNRFRIEIRAFKRTYHALIDTGATHSFIRQDIVKDHNIPFTKIPGNFTLANKSTVERIGVTDQVEFEFNGRFLSAPFEIIGDQEFALTIGMDLFYHMGFALCGLPDIKEMSPAHDVPVEDEKPSLRPITTPEEELTADFKRMKGRFLDAISKALKDNENISKTSHCPVPEMMVYLPVPKEDNFPLPLISEIMQKVAGHSIYSTIGLTQAYHRLPIHKEDRHLTAFMHEAEKNMKLMLNV</sequence>
<dbReference type="CDD" id="cd00303">
    <property type="entry name" value="retropepsin_like"/>
    <property type="match status" value="1"/>
</dbReference>
<feature type="compositionally biased region" description="Low complexity" evidence="2">
    <location>
        <begin position="58"/>
        <end position="67"/>
    </location>
</feature>
<dbReference type="InterPro" id="IPR032567">
    <property type="entry name" value="RTL1-rel"/>
</dbReference>
<dbReference type="GO" id="GO:0004190">
    <property type="term" value="F:aspartic-type endopeptidase activity"/>
    <property type="evidence" value="ECO:0007669"/>
    <property type="project" value="UniProtKB-KW"/>
</dbReference>
<keyword evidence="4" id="KW-1185">Reference proteome</keyword>
<dbReference type="SUPFAM" id="SSF50630">
    <property type="entry name" value="Acid proteases"/>
    <property type="match status" value="1"/>
</dbReference>
<feature type="region of interest" description="Disordered" evidence="2">
    <location>
        <begin position="99"/>
        <end position="122"/>
    </location>
</feature>
<dbReference type="OrthoDB" id="2424837at2759"/>
<evidence type="ECO:0000256" key="2">
    <source>
        <dbReference type="SAM" id="MobiDB-lite"/>
    </source>
</evidence>